<evidence type="ECO:0000256" key="1">
    <source>
        <dbReference type="PROSITE-ProRule" id="PRU00239"/>
    </source>
</evidence>
<dbReference type="Pfam" id="PF22069">
    <property type="entry name" value="Androglobin_IV"/>
    <property type="match status" value="1"/>
</dbReference>
<dbReference type="InterPro" id="IPR053033">
    <property type="entry name" value="Androglobin-like"/>
</dbReference>
<dbReference type="PROSITE" id="PS50203">
    <property type="entry name" value="CALPAIN_CAT"/>
    <property type="match status" value="1"/>
</dbReference>
<dbReference type="EMBL" id="OU963903">
    <property type="protein sequence ID" value="CAH0398072.1"/>
    <property type="molecule type" value="Genomic_DNA"/>
</dbReference>
<dbReference type="CDD" id="cd22307">
    <property type="entry name" value="Adgb_C_mid-like"/>
    <property type="match status" value="1"/>
</dbReference>
<comment type="caution">
    <text evidence="1">Lacks conserved residue(s) required for the propagation of feature annotation.</text>
</comment>
<dbReference type="PANTHER" id="PTHR46298:SF1">
    <property type="entry name" value="ANDROGLOBIN"/>
    <property type="match status" value="1"/>
</dbReference>
<dbReference type="PROSITE" id="PS52042">
    <property type="entry name" value="GLOBIN_CP_ADGB"/>
    <property type="match status" value="1"/>
</dbReference>
<feature type="compositionally biased region" description="Basic and acidic residues" evidence="2">
    <location>
        <begin position="1132"/>
        <end position="1142"/>
    </location>
</feature>
<dbReference type="SMART" id="SM00015">
    <property type="entry name" value="IQ"/>
    <property type="match status" value="1"/>
</dbReference>
<dbReference type="PROSITE" id="PS50096">
    <property type="entry name" value="IQ"/>
    <property type="match status" value="1"/>
</dbReference>
<reference evidence="5" key="1">
    <citation type="submission" date="2021-12" db="EMBL/GenBank/DDBJ databases">
        <authorList>
            <person name="King R."/>
        </authorList>
    </citation>
    <scope>NUCLEOTIDE SEQUENCE</scope>
</reference>
<dbReference type="InterPro" id="IPR054093">
    <property type="entry name" value="Androglobin_II"/>
</dbReference>
<evidence type="ECO:0000256" key="2">
    <source>
        <dbReference type="SAM" id="MobiDB-lite"/>
    </source>
</evidence>
<dbReference type="PANTHER" id="PTHR46298">
    <property type="entry name" value="ANDROGLOBIN"/>
    <property type="match status" value="1"/>
</dbReference>
<sequence length="1486" mass="168469">MSKKGTSDGGRTLIVLEVDPMECPFREFRDNELHPEFWGMGPAAFRTAFINSKAGFKPQAEHIWLDDQTQPLPRSVRQYLNGWVRAEELAMSRWDAETAVFEENDGGKMSVIDIQLSHAQVILRSSFCRKVLSACFLLERADTFVVEHQWENFSFSMAPEGWRPRYHIYSPGVKPGGGQQHRPGLSKNGCYLVRLYHLGAWRCVWVNDQVPVDANDSPLLPFSPLMTNTPATTVAVVPSKSSAKTTVVTAITSPVVHLWPLLICKALLKLAAPDMNSDEQQGSVEDELMPEFNIMHSLTGSVSLTYQIYDYEALWKLITSEVPVFTWEDDDDTLTSTVKSKSTKKSTAKETTVARSSLATILIRDTKDLPPYALPGITPAHEMTLAVNMARDLPLKKPLPEPDVAMWKHYRWIDWARQHGLYEAYDCPNTRFLKVNGLLKLSHAPHLLDVQSTESIIAGYREEHEKTATFKKGTPKDAARSTVGNASAVSPAKEELREWVQYDALYSMVKNYSVLYYPSMYQFTSAGSNPPIRITKGLSNKPVDIVAPKCAPFYLQIDGPEENTLRISLNVLHPRIISNSGVPFVDYIEPAYLILEKFEWFVDSHLPMAKGYVQTRGYDSIEVTFEPGRHICRLWVHSRMNWHIMLLSESILLLGTKDIVQAAAVKECPWAAKFLSHLGVSFTSWSRMNRSNLNVLAADREFYRSYQPDLTWDQNKTGYNKSFLHWMFRQALKSLLSKRLMPNDYRNVCGVLRRYFSDPDFGFPNKPKPQKSLREIANMDPCDCVMPEAEEMEADEEVIEEQVYEEKPLVDEDMMALLLRDPKDPITSQVCELATEELPCGILKEERDKVVRKHEAATLLQAHWRGTWARKCLRSHVTFTPEITKIIMENAFGNLDALSALMNEFFAMYPTTKSAYSIASALTGMYGLRQFSGSSPITASYKWIPFFQGVFYCHEQVKVHFDLQSSTQHCTVAVYDNDTGLQKPQVFNAHITFDFSPNNFGYTVIGHGSLNQPTSVHAESHWQLTVLSSISEAFHLCDNDPEGCKEQHLPHSHKLHIDEMFLPNRRNILGGIQISVVKNEVACFRAAATSPDLEMEVKLQTMIKGQKREIATCCGKGEVFWPYIKLEPAESPEPKANKDWHSHRTSTKILKSPQNKTLSGSGKSKSTTKLKISVPEPKLYYIEVTAPQGWPLTLAQWRRVDEIRNSLDFIKIDIGQHKKPAKDKPASAKSKDKEKELTVSAQQPQPEDAYVVLECALAIGGGAYAKRDEDRDLELAAAIKSWDAKEPGRNLRGAQIRKEFRAEFLEVAPVPPSESERTLVEETLLEEFGEELIKGTPQLQQGPTPESESGIMEMSVESEEEAKYIMLPEQLKDKFVPLYFVPLCMKEKDDDLCVLLTSDIAEAAIQGRQARIEAGLNRMKELQAYNEDYVLGKQRRRSYLLEKLFVDNQWNEELIQALEARDEAIATETLNRTVSATKRKQETKKK</sequence>
<evidence type="ECO:0000259" key="4">
    <source>
        <dbReference type="PROSITE" id="PS52042"/>
    </source>
</evidence>
<dbReference type="Pfam" id="PF00612">
    <property type="entry name" value="IQ"/>
    <property type="match status" value="1"/>
</dbReference>
<dbReference type="InterPro" id="IPR001300">
    <property type="entry name" value="Peptidase_C2_calpain_cat"/>
</dbReference>
<feature type="domain" description="Calpain catalytic" evidence="3">
    <location>
        <begin position="63"/>
        <end position="385"/>
    </location>
</feature>
<accession>A0ABN8AXG2</accession>
<dbReference type="Proteomes" id="UP001153292">
    <property type="component" value="Chromosome 10"/>
</dbReference>
<feature type="region of interest" description="Disordered" evidence="2">
    <location>
        <begin position="1131"/>
        <end position="1168"/>
    </location>
</feature>
<organism evidence="5 6">
    <name type="scientific">Chilo suppressalis</name>
    <name type="common">Asiatic rice borer moth</name>
    <dbReference type="NCBI Taxonomy" id="168631"/>
    <lineage>
        <taxon>Eukaryota</taxon>
        <taxon>Metazoa</taxon>
        <taxon>Ecdysozoa</taxon>
        <taxon>Arthropoda</taxon>
        <taxon>Hexapoda</taxon>
        <taxon>Insecta</taxon>
        <taxon>Pterygota</taxon>
        <taxon>Neoptera</taxon>
        <taxon>Endopterygota</taxon>
        <taxon>Lepidoptera</taxon>
        <taxon>Glossata</taxon>
        <taxon>Ditrysia</taxon>
        <taxon>Pyraloidea</taxon>
        <taxon>Crambidae</taxon>
        <taxon>Crambinae</taxon>
        <taxon>Chilo</taxon>
    </lineage>
</organism>
<dbReference type="InterPro" id="IPR054094">
    <property type="entry name" value="Androglobin_IV"/>
</dbReference>
<evidence type="ECO:0000313" key="5">
    <source>
        <dbReference type="EMBL" id="CAH0398072.1"/>
    </source>
</evidence>
<name>A0ABN8AXG2_CHISP</name>
<dbReference type="SUPFAM" id="SSF54001">
    <property type="entry name" value="Cysteine proteinases"/>
    <property type="match status" value="1"/>
</dbReference>
<gene>
    <name evidence="5" type="ORF">CHILSU_LOCUS1181</name>
</gene>
<dbReference type="Pfam" id="PF22068">
    <property type="entry name" value="Androglobin_II"/>
    <property type="match status" value="1"/>
</dbReference>
<evidence type="ECO:0000259" key="3">
    <source>
        <dbReference type="PROSITE" id="PS50203"/>
    </source>
</evidence>
<feature type="compositionally biased region" description="Low complexity" evidence="2">
    <location>
        <begin position="1156"/>
        <end position="1168"/>
    </location>
</feature>
<evidence type="ECO:0000313" key="6">
    <source>
        <dbReference type="Proteomes" id="UP001153292"/>
    </source>
</evidence>
<proteinExistence type="predicted"/>
<feature type="domain" description="Globin" evidence="4">
    <location>
        <begin position="645"/>
        <end position="928"/>
    </location>
</feature>
<dbReference type="InterPro" id="IPR038765">
    <property type="entry name" value="Papain-like_cys_pep_sf"/>
</dbReference>
<dbReference type="InterPro" id="IPR000048">
    <property type="entry name" value="IQ_motif_EF-hand-BS"/>
</dbReference>
<dbReference type="InterPro" id="IPR057249">
    <property type="entry name" value="Globin_CP_ADGB"/>
</dbReference>
<feature type="region of interest" description="Disordered" evidence="2">
    <location>
        <begin position="1218"/>
        <end position="1243"/>
    </location>
</feature>
<keyword evidence="6" id="KW-1185">Reference proteome</keyword>
<evidence type="ECO:0008006" key="7">
    <source>
        <dbReference type="Google" id="ProtNLM"/>
    </source>
</evidence>
<feature type="compositionally biased region" description="Basic and acidic residues" evidence="2">
    <location>
        <begin position="1218"/>
        <end position="1237"/>
    </location>
</feature>
<protein>
    <recommendedName>
        <fullName evidence="7">Androglobin</fullName>
    </recommendedName>
</protein>